<feature type="non-terminal residue" evidence="2">
    <location>
        <position position="152"/>
    </location>
</feature>
<proteinExistence type="predicted"/>
<evidence type="ECO:0000313" key="2">
    <source>
        <dbReference type="EMBL" id="KAF4648995.1"/>
    </source>
</evidence>
<reference evidence="2 3" key="1">
    <citation type="submission" date="2020-04" db="EMBL/GenBank/DDBJ databases">
        <title>Perkinsus olseni comparative genomics.</title>
        <authorList>
            <person name="Bogema D.R."/>
        </authorList>
    </citation>
    <scope>NUCLEOTIDE SEQUENCE [LARGE SCALE GENOMIC DNA]</scope>
    <source>
        <strain evidence="2">ATCC PRA-179</strain>
    </source>
</reference>
<sequence>MTPSGPPPPLAEIPRYVQDDLPPLPENPTEPQILRRMRKVGERLALLSYVDSVPRQLDNLYVRGYPSRDGTPVQQDPRSLGERMDDPVGHDGWIQWENGVYAAAGDHRDYSIAEVDELDPLANAGPHPEDRYGPENDDITTRTYTLTTLLYI</sequence>
<comment type="caution">
    <text evidence="2">The sequence shown here is derived from an EMBL/GenBank/DDBJ whole genome shotgun (WGS) entry which is preliminary data.</text>
</comment>
<name>A0A7J6KNV8_PEROL</name>
<dbReference type="Proteomes" id="UP000570595">
    <property type="component" value="Unassembled WGS sequence"/>
</dbReference>
<feature type="compositionally biased region" description="Pro residues" evidence="1">
    <location>
        <begin position="1"/>
        <end position="11"/>
    </location>
</feature>
<evidence type="ECO:0000313" key="3">
    <source>
        <dbReference type="Proteomes" id="UP000570595"/>
    </source>
</evidence>
<dbReference type="EMBL" id="JABAHT010001492">
    <property type="protein sequence ID" value="KAF4648995.1"/>
    <property type="molecule type" value="Genomic_DNA"/>
</dbReference>
<dbReference type="AlphaFoldDB" id="A0A7J6KNV8"/>
<feature type="region of interest" description="Disordered" evidence="1">
    <location>
        <begin position="1"/>
        <end position="30"/>
    </location>
</feature>
<protein>
    <submittedName>
        <fullName evidence="2">Uncharacterized protein</fullName>
    </submittedName>
</protein>
<feature type="region of interest" description="Disordered" evidence="1">
    <location>
        <begin position="63"/>
        <end position="86"/>
    </location>
</feature>
<organism evidence="2 3">
    <name type="scientific">Perkinsus olseni</name>
    <name type="common">Perkinsus atlanticus</name>
    <dbReference type="NCBI Taxonomy" id="32597"/>
    <lineage>
        <taxon>Eukaryota</taxon>
        <taxon>Sar</taxon>
        <taxon>Alveolata</taxon>
        <taxon>Perkinsozoa</taxon>
        <taxon>Perkinsea</taxon>
        <taxon>Perkinsida</taxon>
        <taxon>Perkinsidae</taxon>
        <taxon>Perkinsus</taxon>
    </lineage>
</organism>
<evidence type="ECO:0000256" key="1">
    <source>
        <dbReference type="SAM" id="MobiDB-lite"/>
    </source>
</evidence>
<accession>A0A7J6KNV8</accession>
<gene>
    <name evidence="2" type="ORF">FOZ61_001879</name>
</gene>